<evidence type="ECO:0000313" key="1">
    <source>
        <dbReference type="EMBL" id="NLQ24921.1"/>
    </source>
</evidence>
<accession>A0ABX1KRT3</accession>
<protein>
    <submittedName>
        <fullName evidence="1">Uncharacterized protein</fullName>
    </submittedName>
</protein>
<comment type="caution">
    <text evidence="1">The sequence shown here is derived from an EMBL/GenBank/DDBJ whole genome shotgun (WGS) entry which is preliminary data.</text>
</comment>
<dbReference type="RefSeq" id="WP_168827137.1">
    <property type="nucleotide sequence ID" value="NZ_JABAEB010000013.1"/>
</dbReference>
<name>A0ABX1KRT3_9GAMM</name>
<reference evidence="1 2" key="1">
    <citation type="submission" date="2020-04" db="EMBL/GenBank/DDBJ databases">
        <title>The first description of lens atrophy caused by putative novel Shewanella sp. that is a new emerging pathogen for cultured rainbow trout?</title>
        <authorList>
            <person name="Saticioglu I.B."/>
            <person name="Duman M."/>
            <person name="Altun S."/>
        </authorList>
    </citation>
    <scope>NUCLEOTIDE SEQUENCE [LARGE SCALE GENOMIC DNA]</scope>
    <source>
        <strain evidence="1 2">S-1</strain>
    </source>
</reference>
<gene>
    <name evidence="1" type="ORF">HGO26_18815</name>
</gene>
<proteinExistence type="predicted"/>
<organism evidence="1 2">
    <name type="scientific">Shewanella oncorhynchi</name>
    <dbReference type="NCBI Taxonomy" id="2726434"/>
    <lineage>
        <taxon>Bacteria</taxon>
        <taxon>Pseudomonadati</taxon>
        <taxon>Pseudomonadota</taxon>
        <taxon>Gammaproteobacteria</taxon>
        <taxon>Alteromonadales</taxon>
        <taxon>Shewanellaceae</taxon>
        <taxon>Shewanella</taxon>
    </lineage>
</organism>
<keyword evidence="2" id="KW-1185">Reference proteome</keyword>
<dbReference type="Proteomes" id="UP000527352">
    <property type="component" value="Unassembled WGS sequence"/>
</dbReference>
<dbReference type="EMBL" id="JABAEB010000013">
    <property type="protein sequence ID" value="NLQ24921.1"/>
    <property type="molecule type" value="Genomic_DNA"/>
</dbReference>
<sequence>MPKSHTHMHQHLQMPHAKLDLQALVDTLAFEQVTIIGNASGDWQPATTGTTFIFNGTQWAENSNVNNQIVNIANGGFAESKYAFVVQGHPQSGLLTQALTQVAIELTPQLGCWPSSGLTTIVLMQQLSQHVQVQRMSLFPSLARPNDLPPDDHLPCMVHNWLGERRIAQALIPSLDWPEFSLASVFSPRLSAINQMQPCQVTPRINAYNPFDLLERLQESSSLIADALNPATRQMQLEWLITLAHTPINIWLQLAHPSQIINAETLFFNHMPESKPSYWYLMDTQASQYLDAIRHSLAYCWQTLSTKHTSLIGNEPSNGS</sequence>
<evidence type="ECO:0000313" key="2">
    <source>
        <dbReference type="Proteomes" id="UP000527352"/>
    </source>
</evidence>